<dbReference type="OrthoDB" id="1957166at2"/>
<dbReference type="STRING" id="84022.CACET_c32060"/>
<accession>A0A0D8I9M1</accession>
<dbReference type="Proteomes" id="UP000035704">
    <property type="component" value="Chromosome"/>
</dbReference>
<dbReference type="RefSeq" id="WP_044826025.1">
    <property type="nucleotide sequence ID" value="NZ_CP009687.1"/>
</dbReference>
<dbReference type="EMBL" id="CP009687">
    <property type="protein sequence ID" value="AKL96650.1"/>
    <property type="molecule type" value="Genomic_DNA"/>
</dbReference>
<name>A0A0D8I9M1_9CLOT</name>
<evidence type="ECO:0000313" key="2">
    <source>
        <dbReference type="Proteomes" id="UP000035704"/>
    </source>
</evidence>
<evidence type="ECO:0000313" key="1">
    <source>
        <dbReference type="EMBL" id="AKL96650.1"/>
    </source>
</evidence>
<protein>
    <submittedName>
        <fullName evidence="1">Uncharacterized protein</fullName>
    </submittedName>
</protein>
<dbReference type="KEGG" id="cace:CACET_c32060"/>
<reference evidence="1 2" key="1">
    <citation type="submission" date="2014-10" db="EMBL/GenBank/DDBJ databases">
        <title>Genome sequence of Clostridium aceticum DSM 1496.</title>
        <authorList>
            <person name="Poehlein A."/>
            <person name="Schiel-Bengelsdorf B."/>
            <person name="Gottschalk G."/>
            <person name="Duerre P."/>
            <person name="Daniel R."/>
        </authorList>
    </citation>
    <scope>NUCLEOTIDE SEQUENCE [LARGE SCALE GENOMIC DNA]</scope>
    <source>
        <strain evidence="1 2">DSM 1496</strain>
    </source>
</reference>
<keyword evidence="2" id="KW-1185">Reference proteome</keyword>
<proteinExistence type="predicted"/>
<organism evidence="1 2">
    <name type="scientific">Clostridium aceticum</name>
    <dbReference type="NCBI Taxonomy" id="84022"/>
    <lineage>
        <taxon>Bacteria</taxon>
        <taxon>Bacillati</taxon>
        <taxon>Bacillota</taxon>
        <taxon>Clostridia</taxon>
        <taxon>Eubacteriales</taxon>
        <taxon>Clostridiaceae</taxon>
        <taxon>Clostridium</taxon>
    </lineage>
</organism>
<gene>
    <name evidence="1" type="ORF">CACET_c32060</name>
</gene>
<dbReference type="AlphaFoldDB" id="A0A0D8I9M1"/>
<dbReference type="PATRIC" id="fig|84022.5.peg.1913"/>
<sequence length="69" mass="8124">MKKLPSKIKIIKSSEPTYWYAASIGSVLEVVGIWRENYLTNYKNKNGLYMVDFKDCEIIEDKSYKQKNI</sequence>